<dbReference type="Pfam" id="PF14091">
    <property type="entry name" value="DUF4269"/>
    <property type="match status" value="1"/>
</dbReference>
<organism evidence="1 2">
    <name type="scientific">Persicobacter diffluens</name>
    <dbReference type="NCBI Taxonomy" id="981"/>
    <lineage>
        <taxon>Bacteria</taxon>
        <taxon>Pseudomonadati</taxon>
        <taxon>Bacteroidota</taxon>
        <taxon>Cytophagia</taxon>
        <taxon>Cytophagales</taxon>
        <taxon>Persicobacteraceae</taxon>
        <taxon>Persicobacter</taxon>
    </lineage>
</organism>
<sequence>MDFKQIDYLKMGNSRQQKAYDVLTAFQVFEKLKPYTPLLAGTIPIEIDLPGSDLDIICECGDHEDFASFLKETFGTMEGFEMKMKMFQGRTSTIANFTLEGIPVEIFGQQYPSAQQHAFRHMLVEHRILQERGVCFKAEVIRLKTEGMKTEPAFAYLLALEGDPYLALLELE</sequence>
<dbReference type="Proteomes" id="UP001310022">
    <property type="component" value="Unassembled WGS sequence"/>
</dbReference>
<proteinExistence type="predicted"/>
<dbReference type="GO" id="GO:0016787">
    <property type="term" value="F:hydrolase activity"/>
    <property type="evidence" value="ECO:0007669"/>
    <property type="project" value="UniProtKB-KW"/>
</dbReference>
<dbReference type="AlphaFoldDB" id="A0AAN4W030"/>
<dbReference type="InterPro" id="IPR025365">
    <property type="entry name" value="DUF4269"/>
</dbReference>
<accession>A0AAN4W030</accession>
<name>A0AAN4W030_9BACT</name>
<evidence type="ECO:0000313" key="1">
    <source>
        <dbReference type="EMBL" id="GJM61847.1"/>
    </source>
</evidence>
<comment type="caution">
    <text evidence="1">The sequence shown here is derived from an EMBL/GenBank/DDBJ whole genome shotgun (WGS) entry which is preliminary data.</text>
</comment>
<protein>
    <submittedName>
        <fullName evidence="1">Alpha/beta hydrolase</fullName>
    </submittedName>
</protein>
<dbReference type="RefSeq" id="WP_338237290.1">
    <property type="nucleotide sequence ID" value="NZ_BQKE01000001.1"/>
</dbReference>
<keyword evidence="1" id="KW-0378">Hydrolase</keyword>
<dbReference type="EMBL" id="BQKE01000001">
    <property type="protein sequence ID" value="GJM61847.1"/>
    <property type="molecule type" value="Genomic_DNA"/>
</dbReference>
<evidence type="ECO:0000313" key="2">
    <source>
        <dbReference type="Proteomes" id="UP001310022"/>
    </source>
</evidence>
<keyword evidence="2" id="KW-1185">Reference proteome</keyword>
<reference evidence="1 2" key="1">
    <citation type="submission" date="2021-12" db="EMBL/GenBank/DDBJ databases">
        <title>Genome sequencing of bacteria with rrn-lacking chromosome and rrn-plasmid.</title>
        <authorList>
            <person name="Anda M."/>
            <person name="Iwasaki W."/>
        </authorList>
    </citation>
    <scope>NUCLEOTIDE SEQUENCE [LARGE SCALE GENOMIC DNA]</scope>
    <source>
        <strain evidence="1 2">NBRC 15940</strain>
    </source>
</reference>
<gene>
    <name evidence="1" type="ORF">PEDI_23990</name>
</gene>